<feature type="compositionally biased region" description="Polar residues" evidence="6">
    <location>
        <begin position="265"/>
        <end position="286"/>
    </location>
</feature>
<evidence type="ECO:0000256" key="3">
    <source>
        <dbReference type="ARBA" id="ARBA00022989"/>
    </source>
</evidence>
<feature type="region of interest" description="Disordered" evidence="6">
    <location>
        <begin position="265"/>
        <end position="295"/>
    </location>
</feature>
<feature type="transmembrane region" description="Helical" evidence="7">
    <location>
        <begin position="188"/>
        <end position="210"/>
    </location>
</feature>
<evidence type="ECO:0000256" key="5">
    <source>
        <dbReference type="ARBA" id="ARBA00038359"/>
    </source>
</evidence>
<sequence length="326" mass="35468">MICLTTIWTVMRLLSRYMTGASFVLEDYFYFAGQALYYAVATCFILGVVVGGAGHPVDELRPDLHLSHFQKIFLSAQIFYAAELLAVKISIILLVQRLFYVSLPWFRIISWVAMALSAVWALYTALLGFLICRPIQSAWNITVTRTSCGDFVIGFSAVAVFDIVTDLVIFLPAIKIVSGLQMARPHKVALVAVFAAGFITIIFSGIRLYFTIVADFVNITEGFATASVSGVLQSGIALMVASSPMLRPVFDRTIVRWLSLSIGGSKSGQTGPSGSNTRGASRTTPHPSLIRSTGGFRQMSESEEHLAWEMQGLSKSTTAGDFFGAG</sequence>
<dbReference type="Pfam" id="PF20684">
    <property type="entry name" value="Fung_rhodopsin"/>
    <property type="match status" value="1"/>
</dbReference>
<feature type="transmembrane region" description="Helical" evidence="7">
    <location>
        <begin position="108"/>
        <end position="131"/>
    </location>
</feature>
<feature type="transmembrane region" description="Helical" evidence="7">
    <location>
        <begin position="74"/>
        <end position="96"/>
    </location>
</feature>
<proteinExistence type="inferred from homology"/>
<feature type="domain" description="Rhodopsin" evidence="8">
    <location>
        <begin position="11"/>
        <end position="251"/>
    </location>
</feature>
<evidence type="ECO:0000259" key="8">
    <source>
        <dbReference type="Pfam" id="PF20684"/>
    </source>
</evidence>
<name>A0A8H4LK77_9HYPO</name>
<evidence type="ECO:0000256" key="1">
    <source>
        <dbReference type="ARBA" id="ARBA00004141"/>
    </source>
</evidence>
<comment type="similarity">
    <text evidence="5">Belongs to the SAT4 family.</text>
</comment>
<evidence type="ECO:0000313" key="10">
    <source>
        <dbReference type="Proteomes" id="UP000554235"/>
    </source>
</evidence>
<evidence type="ECO:0000256" key="6">
    <source>
        <dbReference type="SAM" id="MobiDB-lite"/>
    </source>
</evidence>
<dbReference type="Proteomes" id="UP000554235">
    <property type="component" value="Unassembled WGS sequence"/>
</dbReference>
<dbReference type="GO" id="GO:0016020">
    <property type="term" value="C:membrane"/>
    <property type="evidence" value="ECO:0007669"/>
    <property type="project" value="UniProtKB-SubCell"/>
</dbReference>
<evidence type="ECO:0000313" key="9">
    <source>
        <dbReference type="EMBL" id="KAF4469677.1"/>
    </source>
</evidence>
<feature type="transmembrane region" description="Helical" evidence="7">
    <location>
        <begin position="35"/>
        <end position="54"/>
    </location>
</feature>
<keyword evidence="10" id="KW-1185">Reference proteome</keyword>
<keyword evidence="3 7" id="KW-1133">Transmembrane helix</keyword>
<dbReference type="OrthoDB" id="5421689at2759"/>
<accession>A0A8H4LK77</accession>
<dbReference type="InterPro" id="IPR052337">
    <property type="entry name" value="SAT4-like"/>
</dbReference>
<evidence type="ECO:0000256" key="4">
    <source>
        <dbReference type="ARBA" id="ARBA00023136"/>
    </source>
</evidence>
<evidence type="ECO:0000256" key="2">
    <source>
        <dbReference type="ARBA" id="ARBA00022692"/>
    </source>
</evidence>
<gene>
    <name evidence="9" type="ORF">FALBO_3415</name>
</gene>
<dbReference type="EMBL" id="JAADYS010000446">
    <property type="protein sequence ID" value="KAF4469677.1"/>
    <property type="molecule type" value="Genomic_DNA"/>
</dbReference>
<dbReference type="PANTHER" id="PTHR33048:SF47">
    <property type="entry name" value="INTEGRAL MEMBRANE PROTEIN-RELATED"/>
    <property type="match status" value="1"/>
</dbReference>
<dbReference type="AlphaFoldDB" id="A0A8H4LK77"/>
<protein>
    <submittedName>
        <fullName evidence="9">Integral membrane</fullName>
    </submittedName>
</protein>
<keyword evidence="4 7" id="KW-0472">Membrane</keyword>
<dbReference type="InterPro" id="IPR049326">
    <property type="entry name" value="Rhodopsin_dom_fungi"/>
</dbReference>
<evidence type="ECO:0000256" key="7">
    <source>
        <dbReference type="SAM" id="Phobius"/>
    </source>
</evidence>
<organism evidence="9 10">
    <name type="scientific">Fusarium albosuccineum</name>
    <dbReference type="NCBI Taxonomy" id="1237068"/>
    <lineage>
        <taxon>Eukaryota</taxon>
        <taxon>Fungi</taxon>
        <taxon>Dikarya</taxon>
        <taxon>Ascomycota</taxon>
        <taxon>Pezizomycotina</taxon>
        <taxon>Sordariomycetes</taxon>
        <taxon>Hypocreomycetidae</taxon>
        <taxon>Hypocreales</taxon>
        <taxon>Nectriaceae</taxon>
        <taxon>Fusarium</taxon>
        <taxon>Fusarium decemcellulare species complex</taxon>
    </lineage>
</organism>
<keyword evidence="2 7" id="KW-0812">Transmembrane</keyword>
<reference evidence="9 10" key="1">
    <citation type="submission" date="2020-01" db="EMBL/GenBank/DDBJ databases">
        <title>Identification and distribution of gene clusters putatively required for synthesis of sphingolipid metabolism inhibitors in phylogenetically diverse species of the filamentous fungus Fusarium.</title>
        <authorList>
            <person name="Kim H.-S."/>
            <person name="Busman M."/>
            <person name="Brown D.W."/>
            <person name="Divon H."/>
            <person name="Uhlig S."/>
            <person name="Proctor R.H."/>
        </authorList>
    </citation>
    <scope>NUCLEOTIDE SEQUENCE [LARGE SCALE GENOMIC DNA]</scope>
    <source>
        <strain evidence="9 10">NRRL 20459</strain>
    </source>
</reference>
<feature type="transmembrane region" description="Helical" evidence="7">
    <location>
        <begin position="151"/>
        <end position="176"/>
    </location>
</feature>
<dbReference type="PANTHER" id="PTHR33048">
    <property type="entry name" value="PTH11-LIKE INTEGRAL MEMBRANE PROTEIN (AFU_ORTHOLOGUE AFUA_5G11245)"/>
    <property type="match status" value="1"/>
</dbReference>
<comment type="caution">
    <text evidence="9">The sequence shown here is derived from an EMBL/GenBank/DDBJ whole genome shotgun (WGS) entry which is preliminary data.</text>
</comment>
<comment type="subcellular location">
    <subcellularLocation>
        <location evidence="1">Membrane</location>
        <topology evidence="1">Multi-pass membrane protein</topology>
    </subcellularLocation>
</comment>